<organism evidence="1 2">
    <name type="scientific">Pseudomonas coronafaciens pv. coronafaciens</name>
    <dbReference type="NCBI Taxonomy" id="235275"/>
    <lineage>
        <taxon>Bacteria</taxon>
        <taxon>Pseudomonadati</taxon>
        <taxon>Pseudomonadota</taxon>
        <taxon>Gammaproteobacteria</taxon>
        <taxon>Pseudomonadales</taxon>
        <taxon>Pseudomonadaceae</taxon>
        <taxon>Pseudomonas</taxon>
        <taxon>Pseudomonas coronafaciens</taxon>
    </lineage>
</organism>
<dbReference type="AlphaFoldDB" id="A0AAE6QLT4"/>
<gene>
    <name evidence="1" type="ORF">GMO17_27490</name>
</gene>
<evidence type="ECO:0000313" key="2">
    <source>
        <dbReference type="Proteomes" id="UP000423413"/>
    </source>
</evidence>
<dbReference type="Proteomes" id="UP000423413">
    <property type="component" value="Plasmid unnamed1"/>
</dbReference>
<sequence>MSALTSVFTKQCQVEIKELIDLIRLDDMYYSLLSDGIFPIDSEAIEQNYERHYRIIEISRKYGLK</sequence>
<evidence type="ECO:0000313" key="1">
    <source>
        <dbReference type="EMBL" id="QGT84872.1"/>
    </source>
</evidence>
<keyword evidence="1" id="KW-0614">Plasmid</keyword>
<protein>
    <submittedName>
        <fullName evidence="1">Uncharacterized protein</fullName>
    </submittedName>
</protein>
<geneLocation type="plasmid" evidence="1 2">
    <name>unnamed1</name>
</geneLocation>
<accession>A0AAE6QLT4</accession>
<name>A0AAE6QLT4_9PSED</name>
<proteinExistence type="predicted"/>
<dbReference type="EMBL" id="CP046442">
    <property type="protein sequence ID" value="QGT84872.1"/>
    <property type="molecule type" value="Genomic_DNA"/>
</dbReference>
<reference evidence="1 2" key="1">
    <citation type="submission" date="2019-11" db="EMBL/GenBank/DDBJ databases">
        <title>Complete genome sequence of Pseudomonas syringae pv. coronafaciens isolate B19001 originated in imported oat cereal.</title>
        <authorList>
            <person name="Kim S.M."/>
            <person name="Lee B.C."/>
            <person name="Seo S.J."/>
            <person name="Lee J.E."/>
            <person name="Choi N.J."/>
            <person name="Park J.H."/>
        </authorList>
    </citation>
    <scope>NUCLEOTIDE SEQUENCE [LARGE SCALE GENOMIC DNA]</scope>
    <source>
        <strain evidence="1 2">B19001</strain>
        <plasmid evidence="1 2">unnamed1</plasmid>
    </source>
</reference>